<comment type="caution">
    <text evidence="2">The sequence shown here is derived from an EMBL/GenBank/DDBJ whole genome shotgun (WGS) entry which is preliminary data.</text>
</comment>
<feature type="compositionally biased region" description="Low complexity" evidence="1">
    <location>
        <begin position="385"/>
        <end position="402"/>
    </location>
</feature>
<feature type="compositionally biased region" description="Basic residues" evidence="1">
    <location>
        <begin position="241"/>
        <end position="257"/>
    </location>
</feature>
<dbReference type="AlphaFoldDB" id="A0AAJ0GAH5"/>
<feature type="compositionally biased region" description="Basic and acidic residues" evidence="1">
    <location>
        <begin position="869"/>
        <end position="879"/>
    </location>
</feature>
<dbReference type="EMBL" id="JAWDJX010000012">
    <property type="protein sequence ID" value="KAK3054432.1"/>
    <property type="molecule type" value="Genomic_DNA"/>
</dbReference>
<feature type="compositionally biased region" description="Polar residues" evidence="1">
    <location>
        <begin position="663"/>
        <end position="679"/>
    </location>
</feature>
<organism evidence="2 3">
    <name type="scientific">Extremus antarcticus</name>
    <dbReference type="NCBI Taxonomy" id="702011"/>
    <lineage>
        <taxon>Eukaryota</taxon>
        <taxon>Fungi</taxon>
        <taxon>Dikarya</taxon>
        <taxon>Ascomycota</taxon>
        <taxon>Pezizomycotina</taxon>
        <taxon>Dothideomycetes</taxon>
        <taxon>Dothideomycetidae</taxon>
        <taxon>Mycosphaerellales</taxon>
        <taxon>Extremaceae</taxon>
        <taxon>Extremus</taxon>
    </lineage>
</organism>
<keyword evidence="3" id="KW-1185">Reference proteome</keyword>
<feature type="region of interest" description="Disordered" evidence="1">
    <location>
        <begin position="550"/>
        <end position="569"/>
    </location>
</feature>
<sequence>MEDHPFSAKFNCGDYTRELSQSSTPCGLGGFYCARTPDGIYLERLHVAIRRCSDELVLVAREIEKVSLESFHFQSSADRANVPQEARKRHPRYSQLEAQSRQVVKRREQILRFRHGVVGTTQAAFVLYKRLTQERIAAGLPPALPKDDFIQFERRQKEHAMFAARRLGERNEALRQLNQTLMPPASVTQRENTQVSRIQCAHNALQPYLIGDVPSQLAAQDVLEDRAVKDAQQHHAQTISVKKRGQGKQAKQGKRAAKKEDTPGTEAAGLRRSTRTRGKQVRYADSQTSSIESRETSPSKSDISTFSLAKSEVSGSPEKEITPRRGGKQRAASTSDSNRGPSGGRNLGSVINDWSRTRNSAGTATHNRPADHQSPKAQPPSRIEQLGQMQQPPQMQRPSQAQYPSQMPHQQVPRPQTVDYRTPYNGVARQANMMIPPSLDQPKMGPNFIAKLREGGSDLIKRRIHQMAQQEGQALQAQQSRARPATRHGPPSSMPHDSSSAYGLQHAAMPNFLPPVPTAPSQLSSHPAQSGRFHMPDSPLQYSASMVRSMTSNQPLPAPPSQQVLPTSNSSIRAADGSQWLLNKPLYNALNALASSLNTGNNMPQLPGSAQEEMVPLHLAPRFDSMAPSTQVGGTGYSDLNAAEAGQYDAMIRNASATERAPSISSLNSQNQSTIQGSAACSDPVMPVPPAEGMYGYGDIRPGQYVGDSSNHNYSETAPGLGLPIVNDHDQSQTRYQGARPRSDLVMPLEHTSGAYSRAFNHPGAGPLGSMDAHAVAVKERPRHGIMAGLPIPRPAPRPDYEQFRRSFSATADLTPPPGSSNKSFNSDPRKRSLPLSSPDESPTKKRMRLSLPGEEAMPNVFDRTFPSDFRKPASKDDSSGDAPTPAPVLIPKGKVSRWGPLARSTMSQTLGLAASVSDLSVYEAGDEEEGAEGGLLEQAEGYDELFESQIDWIQPLEEGLPGLD</sequence>
<feature type="compositionally biased region" description="Low complexity" evidence="1">
    <location>
        <begin position="467"/>
        <end position="479"/>
    </location>
</feature>
<evidence type="ECO:0000313" key="3">
    <source>
        <dbReference type="Proteomes" id="UP001271007"/>
    </source>
</evidence>
<feature type="compositionally biased region" description="Polar residues" evidence="1">
    <location>
        <begin position="331"/>
        <end position="340"/>
    </location>
</feature>
<proteinExistence type="predicted"/>
<dbReference type="Proteomes" id="UP001271007">
    <property type="component" value="Unassembled WGS sequence"/>
</dbReference>
<feature type="region of interest" description="Disordered" evidence="1">
    <location>
        <begin position="661"/>
        <end position="686"/>
    </location>
</feature>
<evidence type="ECO:0000313" key="2">
    <source>
        <dbReference type="EMBL" id="KAK3054432.1"/>
    </source>
</evidence>
<feature type="region of interest" description="Disordered" evidence="1">
    <location>
        <begin position="230"/>
        <end position="418"/>
    </location>
</feature>
<feature type="region of interest" description="Disordered" evidence="1">
    <location>
        <begin position="467"/>
        <end position="539"/>
    </location>
</feature>
<name>A0AAJ0GAH5_9PEZI</name>
<feature type="compositionally biased region" description="Polar residues" evidence="1">
    <location>
        <begin position="519"/>
        <end position="528"/>
    </location>
</feature>
<protein>
    <submittedName>
        <fullName evidence="2">Uncharacterized protein</fullName>
    </submittedName>
</protein>
<feature type="region of interest" description="Disordered" evidence="1">
    <location>
        <begin position="810"/>
        <end position="892"/>
    </location>
</feature>
<reference evidence="2" key="1">
    <citation type="submission" date="2023-04" db="EMBL/GenBank/DDBJ databases">
        <title>Black Yeasts Isolated from many extreme environments.</title>
        <authorList>
            <person name="Coleine C."/>
            <person name="Stajich J.E."/>
            <person name="Selbmann L."/>
        </authorList>
    </citation>
    <scope>NUCLEOTIDE SEQUENCE</scope>
    <source>
        <strain evidence="2">CCFEE 5312</strain>
    </source>
</reference>
<gene>
    <name evidence="2" type="ORF">LTR09_004700</name>
</gene>
<accession>A0AAJ0GAH5</accession>
<feature type="compositionally biased region" description="Polar residues" evidence="1">
    <location>
        <begin position="298"/>
        <end position="308"/>
    </location>
</feature>
<feature type="compositionally biased region" description="Polar residues" evidence="1">
    <location>
        <begin position="352"/>
        <end position="366"/>
    </location>
</feature>
<evidence type="ECO:0000256" key="1">
    <source>
        <dbReference type="SAM" id="MobiDB-lite"/>
    </source>
</evidence>